<dbReference type="Gene3D" id="3.40.50.1220">
    <property type="entry name" value="TPP-binding domain"/>
    <property type="match status" value="1"/>
</dbReference>
<evidence type="ECO:0000313" key="9">
    <source>
        <dbReference type="Proteomes" id="UP001595821"/>
    </source>
</evidence>
<evidence type="ECO:0000259" key="7">
    <source>
        <dbReference type="Pfam" id="PF02776"/>
    </source>
</evidence>
<feature type="domain" description="Thiamine pyrophosphate enzyme central" evidence="5">
    <location>
        <begin position="202"/>
        <end position="340"/>
    </location>
</feature>
<evidence type="ECO:0000259" key="6">
    <source>
        <dbReference type="Pfam" id="PF02775"/>
    </source>
</evidence>
<dbReference type="GeneID" id="71852914"/>
<dbReference type="CDD" id="cd00568">
    <property type="entry name" value="TPP_enzymes"/>
    <property type="match status" value="1"/>
</dbReference>
<dbReference type="PANTHER" id="PTHR18968:SF13">
    <property type="entry name" value="ACETOLACTATE SYNTHASE CATALYTIC SUBUNIT, MITOCHONDRIAL"/>
    <property type="match status" value="1"/>
</dbReference>
<comment type="caution">
    <text evidence="8">The sequence shown here is derived from an EMBL/GenBank/DDBJ whole genome shotgun (WGS) entry which is preliminary data.</text>
</comment>
<dbReference type="Pfam" id="PF02775">
    <property type="entry name" value="TPP_enzyme_C"/>
    <property type="match status" value="1"/>
</dbReference>
<dbReference type="InterPro" id="IPR045229">
    <property type="entry name" value="TPP_enz"/>
</dbReference>
<dbReference type="Gene3D" id="3.40.50.970">
    <property type="match status" value="2"/>
</dbReference>
<feature type="region of interest" description="Disordered" evidence="4">
    <location>
        <begin position="345"/>
        <end position="365"/>
    </location>
</feature>
<reference evidence="8 9" key="1">
    <citation type="journal article" date="2014" name="Int. J. Syst. Evol. Microbiol.">
        <title>Complete genome sequence of Corynebacterium casei LMG S-19264T (=DSM 44701T), isolated from a smear-ripened cheese.</title>
        <authorList>
            <consortium name="US DOE Joint Genome Institute (JGI-PGF)"/>
            <person name="Walter F."/>
            <person name="Albersmeier A."/>
            <person name="Kalinowski J."/>
            <person name="Ruckert C."/>
        </authorList>
    </citation>
    <scope>NUCLEOTIDE SEQUENCE [LARGE SCALE GENOMIC DNA]</scope>
    <source>
        <strain evidence="8 9">IBRC-M 10912</strain>
    </source>
</reference>
<proteinExistence type="inferred from homology"/>
<dbReference type="SUPFAM" id="SSF52518">
    <property type="entry name" value="Thiamin diphosphate-binding fold (THDP-binding)"/>
    <property type="match status" value="2"/>
</dbReference>
<dbReference type="CDD" id="cd07035">
    <property type="entry name" value="TPP_PYR_POX_like"/>
    <property type="match status" value="1"/>
</dbReference>
<dbReference type="InterPro" id="IPR011766">
    <property type="entry name" value="TPP_enzyme_TPP-bd"/>
</dbReference>
<dbReference type="InterPro" id="IPR012000">
    <property type="entry name" value="Thiamin_PyroP_enz_cen_dom"/>
</dbReference>
<accession>A0ABD5P381</accession>
<dbReference type="GO" id="GO:0006520">
    <property type="term" value="P:amino acid metabolic process"/>
    <property type="evidence" value="ECO:0007669"/>
    <property type="project" value="UniProtKB-ARBA"/>
</dbReference>
<dbReference type="Pfam" id="PF00205">
    <property type="entry name" value="TPP_enzyme_M"/>
    <property type="match status" value="1"/>
</dbReference>
<dbReference type="PANTHER" id="PTHR18968">
    <property type="entry name" value="THIAMINE PYROPHOSPHATE ENZYMES"/>
    <property type="match status" value="1"/>
</dbReference>
<dbReference type="InterPro" id="IPR029061">
    <property type="entry name" value="THDP-binding"/>
</dbReference>
<evidence type="ECO:0000313" key="8">
    <source>
        <dbReference type="EMBL" id="MFC4248416.1"/>
    </source>
</evidence>
<evidence type="ECO:0000256" key="1">
    <source>
        <dbReference type="ARBA" id="ARBA00007812"/>
    </source>
</evidence>
<evidence type="ECO:0000259" key="5">
    <source>
        <dbReference type="Pfam" id="PF00205"/>
    </source>
</evidence>
<keyword evidence="2 3" id="KW-0786">Thiamine pyrophosphate</keyword>
<feature type="compositionally biased region" description="Basic and acidic residues" evidence="4">
    <location>
        <begin position="345"/>
        <end position="362"/>
    </location>
</feature>
<name>A0ABD5P381_9EURY</name>
<dbReference type="InterPro" id="IPR012001">
    <property type="entry name" value="Thiamin_PyroP_enz_TPP-bd_dom"/>
</dbReference>
<dbReference type="AlphaFoldDB" id="A0ABD5P381"/>
<dbReference type="Pfam" id="PF02776">
    <property type="entry name" value="TPP_enzyme_N"/>
    <property type="match status" value="1"/>
</dbReference>
<feature type="domain" description="Thiamine pyrophosphate enzyme N-terminal TPP-binding" evidence="7">
    <location>
        <begin position="5"/>
        <end position="106"/>
    </location>
</feature>
<evidence type="ECO:0000256" key="2">
    <source>
        <dbReference type="ARBA" id="ARBA00023052"/>
    </source>
</evidence>
<dbReference type="GO" id="GO:0019752">
    <property type="term" value="P:carboxylic acid metabolic process"/>
    <property type="evidence" value="ECO:0007669"/>
    <property type="project" value="UniProtKB-ARBA"/>
</dbReference>
<evidence type="ECO:0000256" key="3">
    <source>
        <dbReference type="RuleBase" id="RU362132"/>
    </source>
</evidence>
<evidence type="ECO:0000256" key="4">
    <source>
        <dbReference type="SAM" id="MobiDB-lite"/>
    </source>
</evidence>
<organism evidence="8 9">
    <name type="scientific">Natribaculum luteum</name>
    <dbReference type="NCBI Taxonomy" id="1586232"/>
    <lineage>
        <taxon>Archaea</taxon>
        <taxon>Methanobacteriati</taxon>
        <taxon>Methanobacteriota</taxon>
        <taxon>Stenosarchaea group</taxon>
        <taxon>Halobacteria</taxon>
        <taxon>Halobacteriales</taxon>
        <taxon>Natrialbaceae</taxon>
        <taxon>Natribaculum</taxon>
    </lineage>
</organism>
<sequence>MSDVIEQLVSDLEKMGIEYAFGFPGGRVIEFIEELSSSEITFIRARDEREASFMAEAYGRVHGKPAVLTGQGPWIGSTGAQGAMEAHFGSSPLLIITDASERGDYAPLSPYQQSRGDYGGMSLPKIFDSFTKEWWYANSGPDAIRCTQLAYKHATAGRPGPTAVILDGSAVSADLPEDSIPQLWDPASQTRNWRSRPLEEDLDAAVSALETADRPVIIAGNGVHASGAHEELAAVAEAYDCVVTTSFLGKSTIAETHDLAGGVIGAFGQEGANQLVSDADVLLVVGCRLNPNDVNWGAPSFIRPEEQTIIHADIDSRNAGWVYPADVGLIGDAAESLRELVARGERTDDGASKRATEAKASFEPDADNAEELVPTTAIKALESVVGEETYVCSDAGNNRMWLFNYFASTSPRTFFGPGGLGVMGWSSPAAVALALTTENDVVSVSGDGGFAMTMTAVETAVELDVAPTFLVLNDASLGSVRDFETHRGSIHGVRFDRIEYAETVESFGANGVSITEPSALEPALEDALASDVATVLDVRIEGEHDVFGDDGLQSSFYRTMSGGLHE</sequence>
<dbReference type="GO" id="GO:0044272">
    <property type="term" value="P:sulfur compound biosynthetic process"/>
    <property type="evidence" value="ECO:0007669"/>
    <property type="project" value="UniProtKB-ARBA"/>
</dbReference>
<feature type="domain" description="Thiamine pyrophosphate enzyme TPP-binding" evidence="6">
    <location>
        <begin position="394"/>
        <end position="538"/>
    </location>
</feature>
<gene>
    <name evidence="8" type="ORF">ACFOZ7_16000</name>
</gene>
<dbReference type="EMBL" id="JBHSDJ010000122">
    <property type="protein sequence ID" value="MFC4248416.1"/>
    <property type="molecule type" value="Genomic_DNA"/>
</dbReference>
<comment type="similarity">
    <text evidence="1 3">Belongs to the TPP enzyme family.</text>
</comment>
<dbReference type="InterPro" id="IPR029035">
    <property type="entry name" value="DHS-like_NAD/FAD-binding_dom"/>
</dbReference>
<dbReference type="SUPFAM" id="SSF52467">
    <property type="entry name" value="DHS-like NAD/FAD-binding domain"/>
    <property type="match status" value="1"/>
</dbReference>
<dbReference type="Proteomes" id="UP001595821">
    <property type="component" value="Unassembled WGS sequence"/>
</dbReference>
<dbReference type="RefSeq" id="WP_246972256.1">
    <property type="nucleotide sequence ID" value="NZ_CP095397.1"/>
</dbReference>
<protein>
    <submittedName>
        <fullName evidence="8">Thiamine pyrophosphate-binding protein</fullName>
    </submittedName>
</protein>